<comment type="similarity">
    <text evidence="1">Belongs to the proteasome subunit p27 family.</text>
</comment>
<dbReference type="PANTHER" id="PTHR12651:SF1">
    <property type="entry name" value="26S PROTEASOME NON-ATPASE REGULATORY SUBUNIT 9"/>
    <property type="match status" value="1"/>
</dbReference>
<dbReference type="EMBL" id="HBFC01002409">
    <property type="protein sequence ID" value="CAD8698558.1"/>
    <property type="molecule type" value="Transcribed_RNA"/>
</dbReference>
<dbReference type="PANTHER" id="PTHR12651">
    <property type="entry name" value="26S PROTEASOME NON-ATPASE REGULATORY SUBUNIT 9"/>
    <property type="match status" value="1"/>
</dbReference>
<reference evidence="5" key="1">
    <citation type="submission" date="2021-01" db="EMBL/GenBank/DDBJ databases">
        <authorList>
            <person name="Corre E."/>
            <person name="Pelletier E."/>
            <person name="Niang G."/>
            <person name="Scheremetjew M."/>
            <person name="Finn R."/>
            <person name="Kale V."/>
            <person name="Holt S."/>
            <person name="Cochrane G."/>
            <person name="Meng A."/>
            <person name="Brown T."/>
            <person name="Cohen L."/>
        </authorList>
    </citation>
    <scope>NUCLEOTIDE SEQUENCE</scope>
    <source>
        <strain evidence="5">SL-175</strain>
    </source>
</reference>
<dbReference type="FunFam" id="2.30.42.10:FF:000107">
    <property type="entry name" value="26S proteasome non-ATPase regulatory subunit 9"/>
    <property type="match status" value="1"/>
</dbReference>
<dbReference type="SMART" id="SM00228">
    <property type="entry name" value="PDZ"/>
    <property type="match status" value="1"/>
</dbReference>
<dbReference type="InterPro" id="IPR040815">
    <property type="entry name" value="Nas2_N"/>
</dbReference>
<dbReference type="AlphaFoldDB" id="A0A7S0X2J7"/>
<dbReference type="GO" id="GO:0005737">
    <property type="term" value="C:cytoplasm"/>
    <property type="evidence" value="ECO:0007669"/>
    <property type="project" value="TreeGrafter"/>
</dbReference>
<protein>
    <recommendedName>
        <fullName evidence="4">PDZ domain-containing protein</fullName>
    </recommendedName>
</protein>
<dbReference type="Gene3D" id="2.30.42.10">
    <property type="match status" value="1"/>
</dbReference>
<evidence type="ECO:0000256" key="1">
    <source>
        <dbReference type="ARBA" id="ARBA00005256"/>
    </source>
</evidence>
<dbReference type="Pfam" id="PF17820">
    <property type="entry name" value="PDZ_6"/>
    <property type="match status" value="1"/>
</dbReference>
<dbReference type="GO" id="GO:0005634">
    <property type="term" value="C:nucleus"/>
    <property type="evidence" value="ECO:0007669"/>
    <property type="project" value="TreeGrafter"/>
</dbReference>
<sequence length="206" mass="21297">MAAIAQRLSKPGIPGLKGPLVDAEGFPIPGVDLYAVRADRGRYAVLRNDHVAVTSKVEGAMAELHAAAGVQAGIARVTIGSPPEPKRPRLDDTESGGSVGMDTTDVNIDATIGPPFAVIDEVTEGSPAAAAGLRLGDQIISFGGVTGNDGGGAAATLPRVAALLAEREGTAIAVWVLRRGERTQTQVTPRRWEGRGLLGCHMRPKP</sequence>
<dbReference type="InterPro" id="IPR035269">
    <property type="entry name" value="PSMD9"/>
</dbReference>
<dbReference type="InterPro" id="IPR001478">
    <property type="entry name" value="PDZ"/>
</dbReference>
<dbReference type="Gene3D" id="6.10.140.1710">
    <property type="match status" value="1"/>
</dbReference>
<organism evidence="5">
    <name type="scientific">Mantoniella antarctica</name>
    <dbReference type="NCBI Taxonomy" id="81844"/>
    <lineage>
        <taxon>Eukaryota</taxon>
        <taxon>Viridiplantae</taxon>
        <taxon>Chlorophyta</taxon>
        <taxon>Mamiellophyceae</taxon>
        <taxon>Mamiellales</taxon>
        <taxon>Mamiellaceae</taxon>
        <taxon>Mantoniella</taxon>
    </lineage>
</organism>
<evidence type="ECO:0000259" key="4">
    <source>
        <dbReference type="PROSITE" id="PS50106"/>
    </source>
</evidence>
<dbReference type="PROSITE" id="PS50106">
    <property type="entry name" value="PDZ"/>
    <property type="match status" value="1"/>
</dbReference>
<name>A0A7S0X2J7_9CHLO</name>
<gene>
    <name evidence="5" type="ORF">MANT1106_LOCUS1239</name>
</gene>
<proteinExistence type="inferred from homology"/>
<evidence type="ECO:0000256" key="2">
    <source>
        <dbReference type="ARBA" id="ARBA00023186"/>
    </source>
</evidence>
<dbReference type="InterPro" id="IPR036034">
    <property type="entry name" value="PDZ_sf"/>
</dbReference>
<evidence type="ECO:0000313" key="5">
    <source>
        <dbReference type="EMBL" id="CAD8698558.1"/>
    </source>
</evidence>
<evidence type="ECO:0000256" key="3">
    <source>
        <dbReference type="SAM" id="MobiDB-lite"/>
    </source>
</evidence>
<accession>A0A7S0X2J7</accession>
<dbReference type="GO" id="GO:0070682">
    <property type="term" value="P:proteasome regulatory particle assembly"/>
    <property type="evidence" value="ECO:0007669"/>
    <property type="project" value="InterPro"/>
</dbReference>
<dbReference type="Pfam" id="PF18265">
    <property type="entry name" value="Nas2_N"/>
    <property type="match status" value="1"/>
</dbReference>
<feature type="domain" description="PDZ" evidence="4">
    <location>
        <begin position="87"/>
        <end position="180"/>
    </location>
</feature>
<dbReference type="InterPro" id="IPR041489">
    <property type="entry name" value="PDZ_6"/>
</dbReference>
<keyword evidence="2" id="KW-0143">Chaperone</keyword>
<dbReference type="SUPFAM" id="SSF50156">
    <property type="entry name" value="PDZ domain-like"/>
    <property type="match status" value="1"/>
</dbReference>
<feature type="region of interest" description="Disordered" evidence="3">
    <location>
        <begin position="78"/>
        <end position="106"/>
    </location>
</feature>